<evidence type="ECO:0000313" key="2">
    <source>
        <dbReference type="EMBL" id="KNB50242.1"/>
    </source>
</evidence>
<proteinExistence type="predicted"/>
<dbReference type="RefSeq" id="WP_049718779.1">
    <property type="nucleotide sequence ID" value="NZ_LFXA01000017.1"/>
</dbReference>
<feature type="compositionally biased region" description="Low complexity" evidence="1">
    <location>
        <begin position="165"/>
        <end position="184"/>
    </location>
</feature>
<dbReference type="AlphaFoldDB" id="A0A0K9XC66"/>
<sequence length="241" mass="26072">MSGIWPQERVLPTDRLQVKQQIQVLCALADLTGEEARPVRNADLARHMGRYADSVTGTLGYLVGTGLAEGGLGQYRATPAGREFATLWDTDSARARLVLNRLYQDHWAAREAVRILADGPLPQEEVARLLQQGLRGKKRRGIYLVEWLAIALVVHRDERLHVSLPPADDASAADSAQDASAPGGDARGGGRQEEAKGGGEALVMGLTMDQLRELPDEQFARLLNGLAQSIEALNTVPATPV</sequence>
<feature type="region of interest" description="Disordered" evidence="1">
    <location>
        <begin position="165"/>
        <end position="196"/>
    </location>
</feature>
<accession>A0A0K9XC66</accession>
<dbReference type="Proteomes" id="UP000037288">
    <property type="component" value="Unassembled WGS sequence"/>
</dbReference>
<keyword evidence="3" id="KW-1185">Reference proteome</keyword>
<dbReference type="OrthoDB" id="4145823at2"/>
<protein>
    <submittedName>
        <fullName evidence="2">Uncharacterized protein</fullName>
    </submittedName>
</protein>
<evidence type="ECO:0000256" key="1">
    <source>
        <dbReference type="SAM" id="MobiDB-lite"/>
    </source>
</evidence>
<name>A0A0K9XC66_9ACTN</name>
<gene>
    <name evidence="2" type="ORF">AC230_26610</name>
</gene>
<dbReference type="EMBL" id="LFXA01000017">
    <property type="protein sequence ID" value="KNB50242.1"/>
    <property type="molecule type" value="Genomic_DNA"/>
</dbReference>
<dbReference type="PATRIC" id="fig|1678637.3.peg.5685"/>
<organism evidence="2 3">
    <name type="scientific">Streptomyces caatingaensis</name>
    <dbReference type="NCBI Taxonomy" id="1678637"/>
    <lineage>
        <taxon>Bacteria</taxon>
        <taxon>Bacillati</taxon>
        <taxon>Actinomycetota</taxon>
        <taxon>Actinomycetes</taxon>
        <taxon>Kitasatosporales</taxon>
        <taxon>Streptomycetaceae</taxon>
        <taxon>Streptomyces</taxon>
    </lineage>
</organism>
<reference evidence="3" key="1">
    <citation type="submission" date="2015-07" db="EMBL/GenBank/DDBJ databases">
        <title>Draft genome sequence of Streptomyces sp. CMAA 1322, a bacterium isolated from Caatinga biome, from dry forest semiarid of Brazil.</title>
        <authorList>
            <person name="Santos S.N."/>
            <person name="Gacesa R."/>
            <person name="Taketani R.G."/>
            <person name="Long P.F."/>
            <person name="Melo I.S."/>
        </authorList>
    </citation>
    <scope>NUCLEOTIDE SEQUENCE [LARGE SCALE GENOMIC DNA]</scope>
    <source>
        <strain evidence="3">CMAA 1322</strain>
    </source>
</reference>
<evidence type="ECO:0000313" key="3">
    <source>
        <dbReference type="Proteomes" id="UP000037288"/>
    </source>
</evidence>
<comment type="caution">
    <text evidence="2">The sequence shown here is derived from an EMBL/GenBank/DDBJ whole genome shotgun (WGS) entry which is preliminary data.</text>
</comment>